<comment type="similarity">
    <text evidence="19">Belongs to the GYP5 family.</text>
</comment>
<evidence type="ECO:0000313" key="25">
    <source>
        <dbReference type="EMBL" id="KAG0669270.1"/>
    </source>
</evidence>
<dbReference type="GO" id="GO:0015031">
    <property type="term" value="P:protein transport"/>
    <property type="evidence" value="ECO:0007669"/>
    <property type="project" value="UniProtKB-KW"/>
</dbReference>
<evidence type="ECO:0000256" key="2">
    <source>
        <dbReference type="ARBA" id="ARBA00004496"/>
    </source>
</evidence>
<evidence type="ECO:0000256" key="14">
    <source>
        <dbReference type="ARBA" id="ARBA00023144"/>
    </source>
</evidence>
<dbReference type="GO" id="GO:0005634">
    <property type="term" value="C:nucleus"/>
    <property type="evidence" value="ECO:0007669"/>
    <property type="project" value="UniProtKB-SubCell"/>
</dbReference>
<keyword evidence="26" id="KW-1185">Reference proteome</keyword>
<feature type="compositionally biased region" description="Polar residues" evidence="22">
    <location>
        <begin position="1627"/>
        <end position="1654"/>
    </location>
</feature>
<evidence type="ECO:0000256" key="15">
    <source>
        <dbReference type="ARBA" id="ARBA00023159"/>
    </source>
</evidence>
<evidence type="ECO:0000256" key="20">
    <source>
        <dbReference type="ARBA" id="ARBA00072088"/>
    </source>
</evidence>
<evidence type="ECO:0000256" key="8">
    <source>
        <dbReference type="ARBA" id="ARBA00022833"/>
    </source>
</evidence>
<dbReference type="FunFam" id="1.10.472.80:FF:000044">
    <property type="entry name" value="GTPase-activating protein GYP5"/>
    <property type="match status" value="1"/>
</dbReference>
<dbReference type="CDD" id="cd14654">
    <property type="entry name" value="ZIP_Gal4"/>
    <property type="match status" value="1"/>
</dbReference>
<keyword evidence="4" id="KW-0343">GTPase activation</keyword>
<dbReference type="GO" id="GO:0006887">
    <property type="term" value="P:exocytosis"/>
    <property type="evidence" value="ECO:0007669"/>
    <property type="project" value="UniProtKB-KW"/>
</dbReference>
<evidence type="ECO:0000256" key="1">
    <source>
        <dbReference type="ARBA" id="ARBA00004123"/>
    </source>
</evidence>
<evidence type="ECO:0000256" key="11">
    <source>
        <dbReference type="ARBA" id="ARBA00023015"/>
    </source>
</evidence>
<dbReference type="PANTHER" id="PTHR47219">
    <property type="entry name" value="RAB GTPASE-ACTIVATING PROTEIN 1-LIKE"/>
    <property type="match status" value="1"/>
</dbReference>
<keyword evidence="8" id="KW-0862">Zinc</keyword>
<dbReference type="OrthoDB" id="3364175at2759"/>
<dbReference type="Gene3D" id="1.10.472.80">
    <property type="entry name" value="Ypt/Rab-GAP domain of gyp1p, domain 3"/>
    <property type="match status" value="1"/>
</dbReference>
<keyword evidence="3" id="KW-0813">Transport</keyword>
<accession>A0A9P6WCE6</accession>
<evidence type="ECO:0000256" key="22">
    <source>
        <dbReference type="SAM" id="MobiDB-lite"/>
    </source>
</evidence>
<dbReference type="GO" id="GO:0005096">
    <property type="term" value="F:GTPase activator activity"/>
    <property type="evidence" value="ECO:0007669"/>
    <property type="project" value="UniProtKB-KW"/>
</dbReference>
<evidence type="ECO:0000256" key="16">
    <source>
        <dbReference type="ARBA" id="ARBA00023163"/>
    </source>
</evidence>
<evidence type="ECO:0000313" key="26">
    <source>
        <dbReference type="Proteomes" id="UP000750334"/>
    </source>
</evidence>
<evidence type="ECO:0000256" key="12">
    <source>
        <dbReference type="ARBA" id="ARBA00023054"/>
    </source>
</evidence>
<dbReference type="InterPro" id="IPR007219">
    <property type="entry name" value="XnlR_reg_dom"/>
</dbReference>
<evidence type="ECO:0000256" key="3">
    <source>
        <dbReference type="ARBA" id="ARBA00022448"/>
    </source>
</evidence>
<feature type="domain" description="Zn(2)-C6 fungal-type" evidence="23">
    <location>
        <begin position="4"/>
        <end position="34"/>
    </location>
</feature>
<dbReference type="InterPro" id="IPR005600">
    <property type="entry name" value="Gal4_dimer_dom"/>
</dbReference>
<keyword evidence="6" id="KW-0963">Cytoplasm</keyword>
<dbReference type="Gene3D" id="1.10.8.270">
    <property type="entry name" value="putative rabgap domain of human tbc1 domain family member 14 like domains"/>
    <property type="match status" value="1"/>
</dbReference>
<feature type="region of interest" description="Disordered" evidence="22">
    <location>
        <begin position="1627"/>
        <end position="1682"/>
    </location>
</feature>
<protein>
    <recommendedName>
        <fullName evidence="20">GTPase-activating protein GYP5</fullName>
    </recommendedName>
</protein>
<feature type="region of interest" description="Disordered" evidence="22">
    <location>
        <begin position="928"/>
        <end position="1070"/>
    </location>
</feature>
<dbReference type="CDD" id="cd00067">
    <property type="entry name" value="GAL4"/>
    <property type="match status" value="1"/>
</dbReference>
<keyword evidence="16" id="KW-0804">Transcription</keyword>
<keyword evidence="15" id="KW-0010">Activator</keyword>
<dbReference type="InterPro" id="IPR036864">
    <property type="entry name" value="Zn2-C6_fun-type_DNA-bd_sf"/>
</dbReference>
<proteinExistence type="inferred from homology"/>
<dbReference type="PROSITE" id="PS50048">
    <property type="entry name" value="ZN2_CY6_FUNGAL_2"/>
    <property type="match status" value="1"/>
</dbReference>
<dbReference type="Gene3D" id="1.10.10.750">
    <property type="entry name" value="Ypt/Rab-GAP domain of gyp1p, domain 1"/>
    <property type="match status" value="1"/>
</dbReference>
<comment type="caution">
    <text evidence="25">The sequence shown here is derived from an EMBL/GenBank/DDBJ whole genome shotgun (WGS) entry which is preliminary data.</text>
</comment>
<dbReference type="CDD" id="cd12148">
    <property type="entry name" value="fungal_TF_MHR"/>
    <property type="match status" value="1"/>
</dbReference>
<dbReference type="PANTHER" id="PTHR47219:SF9">
    <property type="entry name" value="GTPASE ACTIVATING PROTEIN AND CENTROSOME-ASSOCIATED, ISOFORM B"/>
    <property type="match status" value="1"/>
</dbReference>
<feature type="region of interest" description="Disordered" evidence="22">
    <location>
        <begin position="85"/>
        <end position="117"/>
    </location>
</feature>
<feature type="domain" description="Rab-GAP TBC" evidence="24">
    <location>
        <begin position="1199"/>
        <end position="1378"/>
    </location>
</feature>
<evidence type="ECO:0000256" key="9">
    <source>
        <dbReference type="ARBA" id="ARBA00022892"/>
    </source>
</evidence>
<dbReference type="GO" id="GO:0003677">
    <property type="term" value="F:DNA binding"/>
    <property type="evidence" value="ECO:0007669"/>
    <property type="project" value="UniProtKB-KW"/>
</dbReference>
<sequence length="1682" mass="190651">MEQACDLCRIKKLKCSKEKPRCTKCRKNNWTCTYSPKVRRSPLTRAHLTDVENKLALLQQLFQRTFPGQTVETVRLVDSVLALKSNRSESDQESDEQEIQSGSANTTTTTTHFPMPTEIKLEPSTQLLSLNTKYSLPSKFISPDVPVMLDECLPNDLLNGFDWNDNEQLSSLYGSGFYGPASSVSLLKLHAIKFNSIENGEGNTPSSSTGNYNQHSVIIDKVQLTKRETTSRFVQSYFANFHPFHPILAEDEFMNIYNNTTRTLPANKWQPLYNMVLAIGSWCINGDSTDIDSHYFANCKSFLLSGKSGDESVTNVLFLEKGSVDIIIVLNLMANYLFLRKKFNASYQFNGAAVRMALSLGLNYNIHIQLPTQAQPQERQLSELNNYKLIQRKLIWWSIINLELKLNLLIFDRSFTALNSNSTLFTCMTNDIDFSSVTNNNLLYFNNLKLNLHLLDIFNKFIIGLNHRQLSYDELLKFLNDREFCELKDEENISNTNERVFKFLFNSRTFSLKFYLIKKFISNSFSQEESRINLSQCSDLIIETMHGFIELLDSFIHNNETITNALTPLVITTCVEETFHSAVLTILRIYESEDGKSQVFIDQLKKFSEFLKFFSNFKNLKSSSLTRYLKIFEETIESVHKKTDNQSKDIKFELAAMSPGTLNNALQRVVDSNKNLAPPITNSQPQIQYNAISNQPPAAITQAGSPGLSDVMNSKSYTDLVSLLSTGRQQSNNGAVVNHAVPFPTSPFNPSKYGSMSPKIGQMSVPYIPSAMNTGNPTNNQNTIFNIPQQNVPTMASMFPSAIYDGNNNSNNNQNYSSNSTYPSLLNGSSGTLSGLQSPTKNNNPTFNTDSSSNGISNNNGLLTFGNNPGTSTAITTNGIPGTVTIPQTPSDINMSDNQDNEMVSNENAELSHDTNYKTLVVENTMNEEITTESEPVTKKEDEEESTVATNELNLTEVAPEPEKSSEEPTIIETPNIVVSNTEETNGEGNETPIDSEAVERPRTPDLPPRSPAESPTLPPRSPIETRAAPHLPPRSPQMEAMAQSPPNLPKRNDTTRYAVPPPLSEEMKSAEFRRNAADIASRSRSNSRIMSPIDSAAEINLIANRYRVTSHQLYEESDSKRENLEEGQILLKSTYTTILEQEKEEEEEEGEPNVVEEGDFEGKEIVKIDWDFWTSVVNDFSTVANKESGKLEDEITKGIPRQIRGIIWQLIANSKSKEFEDIFLTLQDTESPHETSIKRDLGRTNFIPKEKVDALFNLLKVYSVYDPDVGYTQGMGFLTTPLLLNCETDADAFGLLITLMKNYGIREFFLPEMPGLMLLLYQFDRVLEENSPILFNHLAREGIKSSMYATQWFLTFFAYKFPLEFVLRIFDIVLFEGYESILKFAVNLLLKNQDTLMGLKFEHLLNFLKDGLFEYYSKFAIQSRINDNDNCSSSQLNLQSIKSNAVERNVSATFEYDVDSFVKDAMNGIHITPISLDRYKEEYKEIHDIQQKKEIQYELFRIKNKQLRNESRKLHHEYAMLNKEHTTMANELIENRLKTETLLDENHDLKNTMEQIHQQIQEEKERGEIPNPDSTLPINLKKDLERTMERNSEVMNENEMLQEKIKQLELHVKELKAENKLSVKQGTNAYTTRHSTEINTDDTNINKSSPVKQSSTATTTTAPPSSISGGWKGFKNVFKKE</sequence>
<evidence type="ECO:0000259" key="24">
    <source>
        <dbReference type="PROSITE" id="PS50086"/>
    </source>
</evidence>
<feature type="coiled-coil region" evidence="21">
    <location>
        <begin position="1505"/>
        <end position="1626"/>
    </location>
</feature>
<dbReference type="GO" id="GO:0031267">
    <property type="term" value="F:small GTPase binding"/>
    <property type="evidence" value="ECO:0007669"/>
    <property type="project" value="TreeGrafter"/>
</dbReference>
<keyword evidence="14" id="KW-0299">Galactose metabolism</keyword>
<keyword evidence="7" id="KW-0479">Metal-binding</keyword>
<dbReference type="GO" id="GO:0006351">
    <property type="term" value="P:DNA-templated transcription"/>
    <property type="evidence" value="ECO:0007669"/>
    <property type="project" value="InterPro"/>
</dbReference>
<evidence type="ECO:0000256" key="5">
    <source>
        <dbReference type="ARBA" id="ARBA00022483"/>
    </source>
</evidence>
<keyword evidence="13" id="KW-0238">DNA-binding</keyword>
<dbReference type="GO" id="GO:0008270">
    <property type="term" value="F:zinc ion binding"/>
    <property type="evidence" value="ECO:0007669"/>
    <property type="project" value="InterPro"/>
</dbReference>
<feature type="region of interest" description="Disordered" evidence="22">
    <location>
        <begin position="828"/>
        <end position="855"/>
    </location>
</feature>
<dbReference type="Gene3D" id="4.10.240.10">
    <property type="entry name" value="Zn(2)-C6 fungal-type DNA-binding domain"/>
    <property type="match status" value="1"/>
</dbReference>
<dbReference type="PROSITE" id="PS00463">
    <property type="entry name" value="ZN2_CY6_FUNGAL_1"/>
    <property type="match status" value="1"/>
</dbReference>
<dbReference type="EMBL" id="PUHR01000045">
    <property type="protein sequence ID" value="KAG0669270.1"/>
    <property type="molecule type" value="Genomic_DNA"/>
</dbReference>
<evidence type="ECO:0000256" key="21">
    <source>
        <dbReference type="SAM" id="Coils"/>
    </source>
</evidence>
<dbReference type="PROSITE" id="PS50086">
    <property type="entry name" value="TBC_RABGAP"/>
    <property type="match status" value="1"/>
</dbReference>
<feature type="compositionally biased region" description="Pro residues" evidence="22">
    <location>
        <begin position="1005"/>
        <end position="1022"/>
    </location>
</feature>
<evidence type="ECO:0000256" key="19">
    <source>
        <dbReference type="ARBA" id="ARBA00061661"/>
    </source>
</evidence>
<evidence type="ECO:0000256" key="17">
    <source>
        <dbReference type="ARBA" id="ARBA00023242"/>
    </source>
</evidence>
<dbReference type="SUPFAM" id="SSF47923">
    <property type="entry name" value="Ypt/Rab-GAP domain of gyp1p"/>
    <property type="match status" value="2"/>
</dbReference>
<keyword evidence="9" id="KW-0931">ER-Golgi transport</keyword>
<dbReference type="InterPro" id="IPR000195">
    <property type="entry name" value="Rab-GAP-TBC_dom"/>
</dbReference>
<dbReference type="GO" id="GO:0005737">
    <property type="term" value="C:cytoplasm"/>
    <property type="evidence" value="ECO:0007669"/>
    <property type="project" value="UniProtKB-SubCell"/>
</dbReference>
<gene>
    <name evidence="25" type="primary">GYP5_1</name>
    <name evidence="25" type="ORF">C6P45_003921</name>
</gene>
<evidence type="ECO:0000256" key="7">
    <source>
        <dbReference type="ARBA" id="ARBA00022723"/>
    </source>
</evidence>
<feature type="compositionally biased region" description="Low complexity" evidence="22">
    <location>
        <begin position="1655"/>
        <end position="1669"/>
    </location>
</feature>
<dbReference type="Pfam" id="PF00172">
    <property type="entry name" value="Zn_clus"/>
    <property type="match status" value="1"/>
</dbReference>
<name>A0A9P6WCE6_MAUEX</name>
<dbReference type="InterPro" id="IPR050302">
    <property type="entry name" value="Rab_GAP_TBC_domain"/>
</dbReference>
<dbReference type="Gene3D" id="1.20.5.170">
    <property type="match status" value="1"/>
</dbReference>
<feature type="compositionally biased region" description="Polar residues" evidence="22">
    <location>
        <begin position="837"/>
        <end position="850"/>
    </location>
</feature>
<evidence type="ECO:0000256" key="13">
    <source>
        <dbReference type="ARBA" id="ARBA00023125"/>
    </source>
</evidence>
<organism evidence="25 26">
    <name type="scientific">Maudiozyma exigua</name>
    <name type="common">Yeast</name>
    <name type="synonym">Kazachstania exigua</name>
    <dbReference type="NCBI Taxonomy" id="34358"/>
    <lineage>
        <taxon>Eukaryota</taxon>
        <taxon>Fungi</taxon>
        <taxon>Dikarya</taxon>
        <taxon>Ascomycota</taxon>
        <taxon>Saccharomycotina</taxon>
        <taxon>Saccharomycetes</taxon>
        <taxon>Saccharomycetales</taxon>
        <taxon>Saccharomycetaceae</taxon>
        <taxon>Maudiozyma</taxon>
    </lineage>
</organism>
<evidence type="ECO:0000256" key="4">
    <source>
        <dbReference type="ARBA" id="ARBA00022468"/>
    </source>
</evidence>
<keyword evidence="11" id="KW-0805">Transcription regulation</keyword>
<dbReference type="Pfam" id="PF04082">
    <property type="entry name" value="Fungal_trans"/>
    <property type="match status" value="1"/>
</dbReference>
<dbReference type="SMART" id="SM00164">
    <property type="entry name" value="TBC"/>
    <property type="match status" value="1"/>
</dbReference>
<dbReference type="Pfam" id="PF23436">
    <property type="entry name" value="RabGap-TBC_2"/>
    <property type="match status" value="1"/>
</dbReference>
<keyword evidence="18" id="KW-0119">Carbohydrate metabolism</keyword>
<reference evidence="25 26" key="1">
    <citation type="submission" date="2020-11" db="EMBL/GenBank/DDBJ databases">
        <title>Kefir isolates.</title>
        <authorList>
            <person name="Marcisauskas S."/>
            <person name="Kim Y."/>
            <person name="Blasche S."/>
        </authorList>
    </citation>
    <scope>NUCLEOTIDE SEQUENCE [LARGE SCALE GENOMIC DNA]</scope>
    <source>
        <strain evidence="25 26">OG2</strain>
    </source>
</reference>
<keyword evidence="5" id="KW-0268">Exocytosis</keyword>
<dbReference type="GO" id="GO:0030427">
    <property type="term" value="C:site of polarized growth"/>
    <property type="evidence" value="ECO:0007669"/>
    <property type="project" value="UniProtKB-ARBA"/>
</dbReference>
<dbReference type="Proteomes" id="UP000750334">
    <property type="component" value="Unassembled WGS sequence"/>
</dbReference>
<comment type="subcellular location">
    <subcellularLocation>
        <location evidence="2">Cytoplasm</location>
    </subcellularLocation>
    <subcellularLocation>
        <location evidence="1">Nucleus</location>
    </subcellularLocation>
</comment>
<evidence type="ECO:0000256" key="10">
    <source>
        <dbReference type="ARBA" id="ARBA00022927"/>
    </source>
</evidence>
<evidence type="ECO:0000256" key="18">
    <source>
        <dbReference type="ARBA" id="ARBA00023277"/>
    </source>
</evidence>
<evidence type="ECO:0000256" key="6">
    <source>
        <dbReference type="ARBA" id="ARBA00022490"/>
    </source>
</evidence>
<dbReference type="InterPro" id="IPR001138">
    <property type="entry name" value="Zn2Cys6_DnaBD"/>
</dbReference>
<keyword evidence="17" id="KW-0539">Nucleus</keyword>
<dbReference type="GO" id="GO:0006012">
    <property type="term" value="P:galactose metabolic process"/>
    <property type="evidence" value="ECO:0007669"/>
    <property type="project" value="UniProtKB-KW"/>
</dbReference>
<dbReference type="SUPFAM" id="SSF57701">
    <property type="entry name" value="Zn2/Cys6 DNA-binding domain"/>
    <property type="match status" value="1"/>
</dbReference>
<feature type="compositionally biased region" description="Low complexity" evidence="22">
    <location>
        <begin position="981"/>
        <end position="992"/>
    </location>
</feature>
<keyword evidence="10" id="KW-0653">Protein transport</keyword>
<dbReference type="InterPro" id="IPR035969">
    <property type="entry name" value="Rab-GAP_TBC_sf"/>
</dbReference>
<keyword evidence="12 21" id="KW-0175">Coiled coil</keyword>
<dbReference type="GO" id="GO:0000981">
    <property type="term" value="F:DNA-binding transcription factor activity, RNA polymerase II-specific"/>
    <property type="evidence" value="ECO:0007669"/>
    <property type="project" value="InterPro"/>
</dbReference>
<evidence type="ECO:0000259" key="23">
    <source>
        <dbReference type="PROSITE" id="PS50048"/>
    </source>
</evidence>
<dbReference type="SMART" id="SM00066">
    <property type="entry name" value="GAL4"/>
    <property type="match status" value="1"/>
</dbReference>
<dbReference type="FunFam" id="4.10.240.10:FF:000009">
    <property type="entry name" value="C6 transcription factor (Gal4)"/>
    <property type="match status" value="1"/>
</dbReference>